<keyword evidence="4" id="KW-0802">TPR repeat</keyword>
<keyword evidence="6" id="KW-1185">Reference proteome</keyword>
<protein>
    <submittedName>
        <fullName evidence="5">Dienelactone hydrolase family protein</fullName>
    </submittedName>
</protein>
<dbReference type="EMBL" id="JACOFX010000006">
    <property type="protein sequence ID" value="MBC3908713.1"/>
    <property type="molecule type" value="Genomic_DNA"/>
</dbReference>
<dbReference type="InterPro" id="IPR011990">
    <property type="entry name" value="TPR-like_helical_dom_sf"/>
</dbReference>
<dbReference type="Gene3D" id="3.40.50.1820">
    <property type="entry name" value="alpha/beta hydrolase"/>
    <property type="match status" value="1"/>
</dbReference>
<dbReference type="InterPro" id="IPR019734">
    <property type="entry name" value="TPR_rpt"/>
</dbReference>
<dbReference type="InterPro" id="IPR029058">
    <property type="entry name" value="AB_hydrolase_fold"/>
</dbReference>
<evidence type="ECO:0000256" key="1">
    <source>
        <dbReference type="ARBA" id="ARBA00022801"/>
    </source>
</evidence>
<dbReference type="PROSITE" id="PS50005">
    <property type="entry name" value="TPR"/>
    <property type="match status" value="1"/>
</dbReference>
<dbReference type="SUPFAM" id="SSF53474">
    <property type="entry name" value="alpha/beta-Hydrolases"/>
    <property type="match status" value="1"/>
</dbReference>
<dbReference type="InterPro" id="IPR017395">
    <property type="entry name" value="Chlorophyllase-like"/>
</dbReference>
<name>A0ABR6ZAD1_9BURK</name>
<sequence length="556" mass="62333">MNFQSKWFSFVRMARSESSLKHISKQRYMLRQPSFFLRHIAKAASGFCLFAATLASANTTEPNFQLANAYGKHAVGFRLVQQYDFSRSMKGKHDLVTGEAIKTERARPVQTLIWYPSDKPGKPLRFIDYLRTTETRPDFQLPGAEIERKLKEKTDKVLRVFGNERGNAEVQAVMRASKGTSPASGKYPVLIYAPGAGGEAMENVDNFEYLASHGYIVISSASQGPLTNNVSIDMAGLDAQARDIQFLLAYASTVPEADLSKIAVMGFSWGGMANFVAASRDSRISALISLDGSLRRFTEFAKQIPAVSITVPTLFIHRGNESLEELSQRNQDMSYSALNSMKYMDLIKITMPWMQHVDFASDSLRMGSDLHFSEYTRKEIGLAHSWVSRYVLEFLNAKLKANTESERFLQTTPVKNGAPAHMMYVQHRPALPGALPTRSGFIQGLAKQDFQGAEALYDSLHKLNPEFVLKDSDLNAWGYELLRQNKLKAALAIFRLNTHLSTDSFNAFDSLGEAYEVAGNKDLAIVNYRQSLKLNPDNKHAEQQLKELETSNQQDK</sequence>
<evidence type="ECO:0000313" key="5">
    <source>
        <dbReference type="EMBL" id="MBC3908713.1"/>
    </source>
</evidence>
<keyword evidence="1 5" id="KW-0378">Hydrolase</keyword>
<dbReference type="SMART" id="SM00028">
    <property type="entry name" value="TPR"/>
    <property type="match status" value="1"/>
</dbReference>
<feature type="repeat" description="TPR" evidence="4">
    <location>
        <begin position="505"/>
        <end position="538"/>
    </location>
</feature>
<dbReference type="PANTHER" id="PTHR10272:SF0">
    <property type="entry name" value="PLATELET-ACTIVATING FACTOR ACETYLHYDROLASE"/>
    <property type="match status" value="1"/>
</dbReference>
<dbReference type="PANTHER" id="PTHR10272">
    <property type="entry name" value="PLATELET-ACTIVATING FACTOR ACETYLHYDROLASE"/>
    <property type="match status" value="1"/>
</dbReference>
<comment type="caution">
    <text evidence="5">The sequence shown here is derived from an EMBL/GenBank/DDBJ whole genome shotgun (WGS) entry which is preliminary data.</text>
</comment>
<reference evidence="5 6" key="1">
    <citation type="submission" date="2020-08" db="EMBL/GenBank/DDBJ databases">
        <title>Novel species isolated from subtropical streams in China.</title>
        <authorList>
            <person name="Lu H."/>
        </authorList>
    </citation>
    <scope>NUCLEOTIDE SEQUENCE [LARGE SCALE GENOMIC DNA]</scope>
    <source>
        <strain evidence="5 6">NL8W</strain>
    </source>
</reference>
<dbReference type="GO" id="GO:0016787">
    <property type="term" value="F:hydrolase activity"/>
    <property type="evidence" value="ECO:0007669"/>
    <property type="project" value="UniProtKB-KW"/>
</dbReference>
<dbReference type="RefSeq" id="WP_186954254.1">
    <property type="nucleotide sequence ID" value="NZ_JACOFX010000006.1"/>
</dbReference>
<keyword evidence="2" id="KW-0442">Lipid degradation</keyword>
<evidence type="ECO:0000256" key="3">
    <source>
        <dbReference type="ARBA" id="ARBA00023098"/>
    </source>
</evidence>
<dbReference type="Pfam" id="PF07224">
    <property type="entry name" value="Chlorophyllase"/>
    <property type="match status" value="1"/>
</dbReference>
<evidence type="ECO:0000256" key="2">
    <source>
        <dbReference type="ARBA" id="ARBA00022963"/>
    </source>
</evidence>
<dbReference type="Gene3D" id="1.25.40.10">
    <property type="entry name" value="Tetratricopeptide repeat domain"/>
    <property type="match status" value="1"/>
</dbReference>
<evidence type="ECO:0000256" key="4">
    <source>
        <dbReference type="PROSITE-ProRule" id="PRU00339"/>
    </source>
</evidence>
<proteinExistence type="predicted"/>
<keyword evidence="3" id="KW-0443">Lipid metabolism</keyword>
<accession>A0ABR6ZAD1</accession>
<gene>
    <name evidence="5" type="ORF">H8L47_14200</name>
</gene>
<evidence type="ECO:0000313" key="6">
    <source>
        <dbReference type="Proteomes" id="UP000646911"/>
    </source>
</evidence>
<dbReference type="Proteomes" id="UP000646911">
    <property type="component" value="Unassembled WGS sequence"/>
</dbReference>
<organism evidence="5 6">
    <name type="scientific">Undibacterium umbellatum</name>
    <dbReference type="NCBI Taxonomy" id="2762300"/>
    <lineage>
        <taxon>Bacteria</taxon>
        <taxon>Pseudomonadati</taxon>
        <taxon>Pseudomonadota</taxon>
        <taxon>Betaproteobacteria</taxon>
        <taxon>Burkholderiales</taxon>
        <taxon>Oxalobacteraceae</taxon>
        <taxon>Undibacterium</taxon>
    </lineage>
</organism>
<dbReference type="SUPFAM" id="SSF48452">
    <property type="entry name" value="TPR-like"/>
    <property type="match status" value="1"/>
</dbReference>